<evidence type="ECO:0000313" key="2">
    <source>
        <dbReference type="EMBL" id="MBC8556371.1"/>
    </source>
</evidence>
<dbReference type="Pfam" id="PF00078">
    <property type="entry name" value="RVT_1"/>
    <property type="match status" value="1"/>
</dbReference>
<comment type="caution">
    <text evidence="2">The sequence shown here is derived from an EMBL/GenBank/DDBJ whole genome shotgun (WGS) entry which is preliminary data.</text>
</comment>
<accession>A0ABR7MRF0</accession>
<dbReference type="InterPro" id="IPR043502">
    <property type="entry name" value="DNA/RNA_pol_sf"/>
</dbReference>
<proteinExistence type="predicted"/>
<sequence length="860" mass="101894">MFKQIKCLDIIICGEVNIVTIDQIIKNIAQLEYSLFVVNSYAAGIQQNDGRYITKYFPMSPFVIEQMLKRQGSMGCYQQGYKTNRIKWICFDFDCKDKVEPNVLSLYNQCIVPFIQMLDEFEINYMLEFSGRRGIHVWITFDKLIAKELGYRIVCKLEQCCPALYGIMESKEWGLDRFPATDSSRNNIVGKQVKFPLSCHMSGDRSFFFTRVFQKKDDTESEKFFQEQLTILEDYKPNDVEKVTIRLGIDISQSDEVKLKYRKYRLVDKLEITVDQVIDILSETEVFKKIFLRMKQGLAMPQDWTVLLGTLYLCDSNAQLVKDVFRKFPNYDEHKTYSNIEKVGGRYFPATFEYLYHIYGMQIESSLDGQETSLHYLLRKCGLEQNILVQYEELNEKKAVSDIGLTVKKEKAYLKDNDEVPDVSIWNRLCNLRQYDLKYYDDIIEKIVRGEKIEYVPTEYKVYEREESSEKVRRLVSLSAKDRVITTNLALRLCSKMKINWKSFSYHISYTSQERIFYYWYSSWGKFIDHIRVFTEIPFMDNYEAFYIDLKGFYDHIDFVSVFRSFENFLDEETKNIFVFLTEFNDILMKKLQNGRRIGVPQGPAYARIIAEMFLNQLLESMCQQFKNSGFYMYRYVDDIVFFCEPDFDGKAMYDYLIGTLPSAGLPINYDKTKYFGKISSINDEDRRELLHQDSFNYELKENEYTGILVEEERRKKLKNYLMKNPFNVGSLGYIFGTNTFSEAQSWCLDYYREDILKSCNGRGSNFRKFYEFLFKNERYMKLILDNEELELISLDSLNFSNFVHSLYYAVQDHVIAPSLFERIKHEYIEKLFDTKMKKDDEIIINALRLITAEVSDEKA</sequence>
<feature type="domain" description="Reverse transcriptase" evidence="1">
    <location>
        <begin position="444"/>
        <end position="710"/>
    </location>
</feature>
<organism evidence="2 3">
    <name type="scientific">Jutongia hominis</name>
    <dbReference type="NCBI Taxonomy" id="2763664"/>
    <lineage>
        <taxon>Bacteria</taxon>
        <taxon>Bacillati</taxon>
        <taxon>Bacillota</taxon>
        <taxon>Clostridia</taxon>
        <taxon>Lachnospirales</taxon>
        <taxon>Lachnospiraceae</taxon>
        <taxon>Jutongia</taxon>
    </lineage>
</organism>
<dbReference type="SUPFAM" id="SSF56672">
    <property type="entry name" value="DNA/RNA polymerases"/>
    <property type="match status" value="1"/>
</dbReference>
<dbReference type="EMBL" id="JACRSW010000004">
    <property type="protein sequence ID" value="MBC8556371.1"/>
    <property type="molecule type" value="Genomic_DNA"/>
</dbReference>
<reference evidence="2 3" key="1">
    <citation type="submission" date="2020-08" db="EMBL/GenBank/DDBJ databases">
        <title>Genome public.</title>
        <authorList>
            <person name="Liu C."/>
            <person name="Sun Q."/>
        </authorList>
    </citation>
    <scope>NUCLEOTIDE SEQUENCE [LARGE SCALE GENOMIC DNA]</scope>
    <source>
        <strain evidence="2 3">BX3</strain>
    </source>
</reference>
<gene>
    <name evidence="2" type="ORF">H8700_01355</name>
</gene>
<dbReference type="CDD" id="cd01646">
    <property type="entry name" value="RT_Bac_retron_I"/>
    <property type="match status" value="1"/>
</dbReference>
<dbReference type="CDD" id="cd00525">
    <property type="entry name" value="AE_Prim_S_like"/>
    <property type="match status" value="1"/>
</dbReference>
<evidence type="ECO:0000259" key="1">
    <source>
        <dbReference type="PROSITE" id="PS50878"/>
    </source>
</evidence>
<keyword evidence="3" id="KW-1185">Reference proteome</keyword>
<name>A0ABR7MRF0_9FIRM</name>
<dbReference type="SUPFAM" id="SSF56747">
    <property type="entry name" value="Prim-pol domain"/>
    <property type="match status" value="1"/>
</dbReference>
<dbReference type="Proteomes" id="UP000637513">
    <property type="component" value="Unassembled WGS sequence"/>
</dbReference>
<protein>
    <recommendedName>
        <fullName evidence="1">Reverse transcriptase domain-containing protein</fullName>
    </recommendedName>
</protein>
<evidence type="ECO:0000313" key="3">
    <source>
        <dbReference type="Proteomes" id="UP000637513"/>
    </source>
</evidence>
<dbReference type="InterPro" id="IPR000477">
    <property type="entry name" value="RT_dom"/>
</dbReference>
<dbReference type="PROSITE" id="PS50878">
    <property type="entry name" value="RT_POL"/>
    <property type="match status" value="1"/>
</dbReference>